<evidence type="ECO:0000313" key="4">
    <source>
        <dbReference type="Proteomes" id="UP000276128"/>
    </source>
</evidence>
<keyword evidence="4" id="KW-1185">Reference proteome</keyword>
<feature type="chain" id="PRO_5038578355" description="DUF2680 domain-containing protein" evidence="2">
    <location>
        <begin position="19"/>
        <end position="242"/>
    </location>
</feature>
<dbReference type="OrthoDB" id="2666240at2"/>
<reference evidence="3 4" key="1">
    <citation type="submission" date="2018-12" db="EMBL/GenBank/DDBJ databases">
        <title>Bacillus ochoae sp. nov., Paenibacillus whitsoniae sp. nov., Paenibacillus spiritus sp. nov. Isolated from the Mars Exploration Rover during spacecraft assembly.</title>
        <authorList>
            <person name="Seuylemezian A."/>
            <person name="Vaishampayan P."/>
        </authorList>
    </citation>
    <scope>NUCLEOTIDE SEQUENCE [LARGE SCALE GENOMIC DNA]</scope>
    <source>
        <strain evidence="3 4">MER 54</strain>
    </source>
</reference>
<evidence type="ECO:0000256" key="1">
    <source>
        <dbReference type="SAM" id="MobiDB-lite"/>
    </source>
</evidence>
<feature type="region of interest" description="Disordered" evidence="1">
    <location>
        <begin position="132"/>
        <end position="242"/>
    </location>
</feature>
<dbReference type="Proteomes" id="UP000276128">
    <property type="component" value="Unassembled WGS sequence"/>
</dbReference>
<feature type="compositionally biased region" description="Low complexity" evidence="1">
    <location>
        <begin position="161"/>
        <end position="197"/>
    </location>
</feature>
<dbReference type="PROSITE" id="PS51257">
    <property type="entry name" value="PROKAR_LIPOPROTEIN"/>
    <property type="match status" value="1"/>
</dbReference>
<feature type="compositionally biased region" description="Gly residues" evidence="1">
    <location>
        <begin position="138"/>
        <end position="160"/>
    </location>
</feature>
<proteinExistence type="predicted"/>
<organism evidence="3 4">
    <name type="scientific">Paenibacillus whitsoniae</name>
    <dbReference type="NCBI Taxonomy" id="2496558"/>
    <lineage>
        <taxon>Bacteria</taxon>
        <taxon>Bacillati</taxon>
        <taxon>Bacillota</taxon>
        <taxon>Bacilli</taxon>
        <taxon>Bacillales</taxon>
        <taxon>Paenibacillaceae</taxon>
        <taxon>Paenibacillus</taxon>
    </lineage>
</organism>
<feature type="region of interest" description="Disordered" evidence="1">
    <location>
        <begin position="27"/>
        <end position="60"/>
    </location>
</feature>
<feature type="compositionally biased region" description="Low complexity" evidence="1">
    <location>
        <begin position="34"/>
        <end position="43"/>
    </location>
</feature>
<sequence>MKITKLAGIAILIPVLLAGCGAKNDTQSAAAANTSPPAQQSGQAAGGTGQGGGNVQNRPQMSAAQRTMFTTFQTLEMMDRQDGLAITKEQAQAMLPVVQDVVDKKELSDDNKTKLLEKLTDEQKKFITDAESRMASRGQGGGPGGQGAGGEGRPNRGGQGSAAPNASAAPQAGGDAAGSANGAADGKSGAGADANAAGGNGGGRNFGGGGGAGGQGGNRSNGGGQFANPGQQLIELLQSKTK</sequence>
<dbReference type="EMBL" id="RXHU01000117">
    <property type="protein sequence ID" value="RTE02445.1"/>
    <property type="molecule type" value="Genomic_DNA"/>
</dbReference>
<comment type="caution">
    <text evidence="3">The sequence shown here is derived from an EMBL/GenBank/DDBJ whole genome shotgun (WGS) entry which is preliminary data.</text>
</comment>
<dbReference type="AlphaFoldDB" id="A0A3S0C4S3"/>
<protein>
    <recommendedName>
        <fullName evidence="5">DUF2680 domain-containing protein</fullName>
    </recommendedName>
</protein>
<dbReference type="RefSeq" id="WP_126144810.1">
    <property type="nucleotide sequence ID" value="NZ_RXHU01000117.1"/>
</dbReference>
<evidence type="ECO:0000256" key="2">
    <source>
        <dbReference type="SAM" id="SignalP"/>
    </source>
</evidence>
<feature type="compositionally biased region" description="Gly residues" evidence="1">
    <location>
        <begin position="44"/>
        <end position="54"/>
    </location>
</feature>
<evidence type="ECO:0000313" key="3">
    <source>
        <dbReference type="EMBL" id="RTE02445.1"/>
    </source>
</evidence>
<evidence type="ECO:0008006" key="5">
    <source>
        <dbReference type="Google" id="ProtNLM"/>
    </source>
</evidence>
<keyword evidence="2" id="KW-0732">Signal</keyword>
<feature type="signal peptide" evidence="2">
    <location>
        <begin position="1"/>
        <end position="18"/>
    </location>
</feature>
<gene>
    <name evidence="3" type="ORF">EJQ19_29455</name>
</gene>
<name>A0A3S0C4S3_9BACL</name>
<accession>A0A3S0C4S3</accession>
<feature type="compositionally biased region" description="Gly residues" evidence="1">
    <location>
        <begin position="198"/>
        <end position="225"/>
    </location>
</feature>